<feature type="compositionally biased region" description="Low complexity" evidence="3">
    <location>
        <begin position="127"/>
        <end position="166"/>
    </location>
</feature>
<dbReference type="InterPro" id="IPR002882">
    <property type="entry name" value="CofD"/>
</dbReference>
<dbReference type="HAMAP" id="MF_00973">
    <property type="entry name" value="Gluconeogen_factor"/>
    <property type="match status" value="1"/>
</dbReference>
<dbReference type="GO" id="GO:0043743">
    <property type="term" value="F:LPPG:FO 2-phospho-L-lactate transferase activity"/>
    <property type="evidence" value="ECO:0007669"/>
    <property type="project" value="InterPro"/>
</dbReference>
<dbReference type="Proteomes" id="UP000432015">
    <property type="component" value="Unassembled WGS sequence"/>
</dbReference>
<comment type="similarity">
    <text evidence="2">Belongs to the gluconeogenesis factor family.</text>
</comment>
<dbReference type="Pfam" id="PF01933">
    <property type="entry name" value="CofD"/>
    <property type="match status" value="2"/>
</dbReference>
<evidence type="ECO:0000256" key="2">
    <source>
        <dbReference type="HAMAP-Rule" id="MF_00973"/>
    </source>
</evidence>
<keyword evidence="1 2" id="KW-0963">Cytoplasm</keyword>
<dbReference type="RefSeq" id="WP_312874528.1">
    <property type="nucleotide sequence ID" value="NZ_WOFH01000004.1"/>
</dbReference>
<dbReference type="PANTHER" id="PTHR30135">
    <property type="entry name" value="UNCHARACTERIZED PROTEIN YVCK-RELATED"/>
    <property type="match status" value="1"/>
</dbReference>
<dbReference type="CDD" id="cd07187">
    <property type="entry name" value="YvcK_like"/>
    <property type="match status" value="1"/>
</dbReference>
<gene>
    <name evidence="4" type="ORF">GNZ18_14565</name>
</gene>
<dbReference type="PANTHER" id="PTHR30135:SF3">
    <property type="entry name" value="GLUCONEOGENESIS FACTOR-RELATED"/>
    <property type="match status" value="1"/>
</dbReference>
<protein>
    <recommendedName>
        <fullName evidence="2">Putative gluconeogenesis factor</fullName>
    </recommendedName>
</protein>
<feature type="compositionally biased region" description="Gly residues" evidence="3">
    <location>
        <begin position="167"/>
        <end position="198"/>
    </location>
</feature>
<dbReference type="EMBL" id="WOFH01000004">
    <property type="protein sequence ID" value="MUN37824.1"/>
    <property type="molecule type" value="Genomic_DNA"/>
</dbReference>
<evidence type="ECO:0000256" key="3">
    <source>
        <dbReference type="SAM" id="MobiDB-lite"/>
    </source>
</evidence>
<evidence type="ECO:0000313" key="5">
    <source>
        <dbReference type="Proteomes" id="UP000432015"/>
    </source>
</evidence>
<sequence>MKPLGPKVVALGGGHGLYASLSALRRVTDRLTAVVTVADDGGSSGRLRRELGVLPPGDLRMALAALCGDDEWGQTWRDVVQHRFRSEGDLQGHAVGNLLIVALWELLGGASTGAAADLLLGGAAGAPSGTAPQDAPGGAPTSASTSASTSAHGGLAEGPSSGEAGDSPGGSPGGVPGAAAGGPRGGEPAGAGVPGGPAWGAPSGSTVAGLDWVGRLLGAHGRVLPMAAVPMDIVAEVRGADPSRPDEVTRVKGQVACAKTPGSVLGVSLVPADPPACPEALAAVEDADWIVFGPGSWFTSVLPHLKVPALARALTSSRARRVVALNLAPQPGETDDFSPQAHLEVLQAHAPDLSVDVVIADEGVVEDPGALEKAVRRLGGRLVLAGVAADDGSPRHDPARLAQAFVQIFSE</sequence>
<feature type="region of interest" description="Disordered" evidence="3">
    <location>
        <begin position="127"/>
        <end position="200"/>
    </location>
</feature>
<comment type="function">
    <text evidence="2">Required for morphogenesis under gluconeogenic growth conditions.</text>
</comment>
<dbReference type="InterPro" id="IPR038136">
    <property type="entry name" value="CofD-like_dom_sf"/>
</dbReference>
<dbReference type="SUPFAM" id="SSF142338">
    <property type="entry name" value="CofD-like"/>
    <property type="match status" value="2"/>
</dbReference>
<dbReference type="GO" id="GO:0008360">
    <property type="term" value="P:regulation of cell shape"/>
    <property type="evidence" value="ECO:0007669"/>
    <property type="project" value="UniProtKB-UniRule"/>
</dbReference>
<evidence type="ECO:0000256" key="1">
    <source>
        <dbReference type="ARBA" id="ARBA00022490"/>
    </source>
</evidence>
<comment type="caution">
    <text evidence="4">The sequence shown here is derived from an EMBL/GenBank/DDBJ whole genome shotgun (WGS) entry which is preliminary data.</text>
</comment>
<accession>A0A7K1L055</accession>
<dbReference type="AlphaFoldDB" id="A0A7K1L055"/>
<evidence type="ECO:0000313" key="4">
    <source>
        <dbReference type="EMBL" id="MUN37824.1"/>
    </source>
</evidence>
<proteinExistence type="inferred from homology"/>
<dbReference type="GO" id="GO:0005737">
    <property type="term" value="C:cytoplasm"/>
    <property type="evidence" value="ECO:0007669"/>
    <property type="project" value="UniProtKB-SubCell"/>
</dbReference>
<reference evidence="4 5" key="1">
    <citation type="submission" date="2019-11" db="EMBL/GenBank/DDBJ databases">
        <authorList>
            <person name="Cao P."/>
        </authorList>
    </citation>
    <scope>NUCLEOTIDE SEQUENCE [LARGE SCALE GENOMIC DNA]</scope>
    <source>
        <strain evidence="4 5">NEAU-AAG5</strain>
    </source>
</reference>
<dbReference type="Gene3D" id="3.40.50.10680">
    <property type="entry name" value="CofD-like domains"/>
    <property type="match status" value="2"/>
</dbReference>
<name>A0A7K1L055_9ACTN</name>
<comment type="subcellular location">
    <subcellularLocation>
        <location evidence="2">Cytoplasm</location>
    </subcellularLocation>
</comment>
<dbReference type="InterPro" id="IPR010119">
    <property type="entry name" value="Gluconeogen_factor"/>
</dbReference>
<keyword evidence="5" id="KW-1185">Reference proteome</keyword>
<organism evidence="4 5">
    <name type="scientific">Actinomadura litoris</name>
    <dbReference type="NCBI Taxonomy" id="2678616"/>
    <lineage>
        <taxon>Bacteria</taxon>
        <taxon>Bacillati</taxon>
        <taxon>Actinomycetota</taxon>
        <taxon>Actinomycetes</taxon>
        <taxon>Streptosporangiales</taxon>
        <taxon>Thermomonosporaceae</taxon>
        <taxon>Actinomadura</taxon>
    </lineage>
</organism>